<accession>A0A6P2C9T3</accession>
<dbReference type="NCBIfam" id="NF041390">
    <property type="entry name" value="TadE_Rv3655c"/>
    <property type="match status" value="1"/>
</dbReference>
<keyword evidence="1" id="KW-0472">Membrane</keyword>
<keyword evidence="1" id="KW-0812">Transmembrane</keyword>
<evidence type="ECO:0000313" key="2">
    <source>
        <dbReference type="EMBL" id="TXG89305.1"/>
    </source>
</evidence>
<feature type="transmembrane region" description="Helical" evidence="1">
    <location>
        <begin position="20"/>
        <end position="41"/>
    </location>
</feature>
<dbReference type="EMBL" id="QRCM01000001">
    <property type="protein sequence ID" value="TXG89305.1"/>
    <property type="molecule type" value="Genomic_DNA"/>
</dbReference>
<evidence type="ECO:0000313" key="3">
    <source>
        <dbReference type="Proteomes" id="UP000471120"/>
    </source>
</evidence>
<dbReference type="RefSeq" id="WP_010839904.1">
    <property type="nucleotide sequence ID" value="NZ_QRCM01000001.1"/>
</dbReference>
<name>A0A6P2C9T3_9NOCA</name>
<evidence type="ECO:0000256" key="1">
    <source>
        <dbReference type="SAM" id="Phobius"/>
    </source>
</evidence>
<dbReference type="AlphaFoldDB" id="A0A6P2C9T3"/>
<keyword evidence="1" id="KW-1133">Transmembrane helix</keyword>
<dbReference type="Proteomes" id="UP000471120">
    <property type="component" value="Unassembled WGS sequence"/>
</dbReference>
<protein>
    <submittedName>
        <fullName evidence="2">Pilus assembly protein TadE</fullName>
    </submittedName>
</protein>
<gene>
    <name evidence="2" type="ORF">DW322_02440</name>
</gene>
<organism evidence="2 3">
    <name type="scientific">Rhodococcus rhodnii</name>
    <dbReference type="NCBI Taxonomy" id="38312"/>
    <lineage>
        <taxon>Bacteria</taxon>
        <taxon>Bacillati</taxon>
        <taxon>Actinomycetota</taxon>
        <taxon>Actinomycetes</taxon>
        <taxon>Mycobacteriales</taxon>
        <taxon>Nocardiaceae</taxon>
        <taxon>Rhodococcus</taxon>
    </lineage>
</organism>
<proteinExistence type="predicted"/>
<dbReference type="InterPro" id="IPR049790">
    <property type="entry name" value="Rv3655c/TadE"/>
</dbReference>
<reference evidence="2 3" key="1">
    <citation type="submission" date="2018-07" db="EMBL/GenBank/DDBJ databases">
        <title>Genome sequence of Rhodococcus rhodnii ATCC 35071 from Rhodnius prolixus.</title>
        <authorList>
            <person name="Patel V."/>
            <person name="Vogel K.J."/>
        </authorList>
    </citation>
    <scope>NUCLEOTIDE SEQUENCE [LARGE SCALE GENOMIC DNA]</scope>
    <source>
        <strain evidence="2 3">ATCC 35071</strain>
    </source>
</reference>
<comment type="caution">
    <text evidence="2">The sequence shown here is derived from an EMBL/GenBank/DDBJ whole genome shotgun (WGS) entry which is preliminary data.</text>
</comment>
<sequence>MPPSSDALRRDDGGVTVEAALAIASIVTVLVLSIGALLAVTMHVRCVDSAREAARLVARGESGQARSVAARIAPEGAVVDVRVEGDYVVATVSARSPALPLVDVSAVAVAVLEPGVR</sequence>